<feature type="non-terminal residue" evidence="2">
    <location>
        <position position="346"/>
    </location>
</feature>
<gene>
    <name evidence="2" type="ORF">B9Q04_16235</name>
</gene>
<evidence type="ECO:0000313" key="3">
    <source>
        <dbReference type="Proteomes" id="UP000242015"/>
    </source>
</evidence>
<organism evidence="2 3">
    <name type="scientific">Candidatus Marsarchaeota G2 archaeon BE_D</name>
    <dbReference type="NCBI Taxonomy" id="1978158"/>
    <lineage>
        <taxon>Archaea</taxon>
        <taxon>Candidatus Marsarchaeota</taxon>
        <taxon>Candidatus Marsarchaeota group 2</taxon>
    </lineage>
</organism>
<name>A0A2R6C6B3_9ARCH</name>
<dbReference type="InterPro" id="IPR003607">
    <property type="entry name" value="HD/PDEase_dom"/>
</dbReference>
<dbReference type="PANTHER" id="PTHR11373">
    <property type="entry name" value="DEOXYNUCLEOSIDE TRIPHOSPHATE TRIPHOSPHOHYDROLASE"/>
    <property type="match status" value="1"/>
</dbReference>
<dbReference type="Pfam" id="PF19276">
    <property type="entry name" value="HD_assoc_2"/>
    <property type="match status" value="1"/>
</dbReference>
<dbReference type="EMBL" id="NEXF01000504">
    <property type="protein sequence ID" value="PSO06400.1"/>
    <property type="molecule type" value="Genomic_DNA"/>
</dbReference>
<sequence length="346" mass="39386">MIIWVVNMLFYSEIMDPIHGYIPFTDSEKAVIDTEPFQRLHRLRQLGMGFYVYPSATHTRYTHSVGAMHLAGLAGERLLNLGLIDGDTQQILRMAALLHDLGHGPFSHSSESVLQQTTGFTHEDMTIKLVNESVLGDVLESLGFNKKSLSEFAVGRKPYSGGQEYLTKIIAGQVDVDKMDFLNRDSYFTGVPYGKVDHRRLIEGLLVKSDGVAINMNALYALEQFIIARYEMFKAVYYHRTVRAAEIMFDRILRHTAVDLGIHQGMSVDEYLKLDDGYVWSKLQELVRSEKLNKNALGLFKMLNSRQLLKSCYEVVRHEIDPQSRIFNNEKVLYALVDSIAEKAKV</sequence>
<dbReference type="Proteomes" id="UP000242015">
    <property type="component" value="Unassembled WGS sequence"/>
</dbReference>
<dbReference type="PANTHER" id="PTHR11373:SF4">
    <property type="entry name" value="DEOXYNUCLEOSIDE TRIPHOSPHATE TRIPHOSPHOHYDROLASE SAMHD1"/>
    <property type="match status" value="1"/>
</dbReference>
<dbReference type="Pfam" id="PF01966">
    <property type="entry name" value="HD"/>
    <property type="match status" value="1"/>
</dbReference>
<feature type="domain" description="HD/PDEase" evidence="1">
    <location>
        <begin position="56"/>
        <end position="191"/>
    </location>
</feature>
<dbReference type="InterPro" id="IPR045509">
    <property type="entry name" value="HD_assoc_2"/>
</dbReference>
<dbReference type="Gene3D" id="1.10.3210.10">
    <property type="entry name" value="Hypothetical protein af1432"/>
    <property type="match status" value="1"/>
</dbReference>
<proteinExistence type="predicted"/>
<dbReference type="CDD" id="cd00077">
    <property type="entry name" value="HDc"/>
    <property type="match status" value="1"/>
</dbReference>
<dbReference type="AlphaFoldDB" id="A0A2R6C6B3"/>
<accession>A0A2R6C6B3</accession>
<dbReference type="InterPro" id="IPR050135">
    <property type="entry name" value="dGTPase-like"/>
</dbReference>
<dbReference type="SUPFAM" id="SSF109604">
    <property type="entry name" value="HD-domain/PDEase-like"/>
    <property type="match status" value="1"/>
</dbReference>
<evidence type="ECO:0000259" key="1">
    <source>
        <dbReference type="SMART" id="SM00471"/>
    </source>
</evidence>
<dbReference type="InterPro" id="IPR006674">
    <property type="entry name" value="HD_domain"/>
</dbReference>
<comment type="caution">
    <text evidence="2">The sequence shown here is derived from an EMBL/GenBank/DDBJ whole genome shotgun (WGS) entry which is preliminary data.</text>
</comment>
<protein>
    <recommendedName>
        <fullName evidence="1">HD/PDEase domain-containing protein</fullName>
    </recommendedName>
</protein>
<evidence type="ECO:0000313" key="2">
    <source>
        <dbReference type="EMBL" id="PSO06400.1"/>
    </source>
</evidence>
<dbReference type="GO" id="GO:0008832">
    <property type="term" value="F:dGTPase activity"/>
    <property type="evidence" value="ECO:0007669"/>
    <property type="project" value="TreeGrafter"/>
</dbReference>
<dbReference type="GO" id="GO:0006203">
    <property type="term" value="P:dGTP catabolic process"/>
    <property type="evidence" value="ECO:0007669"/>
    <property type="project" value="TreeGrafter"/>
</dbReference>
<dbReference type="SMART" id="SM00471">
    <property type="entry name" value="HDc"/>
    <property type="match status" value="1"/>
</dbReference>
<reference evidence="2 3" key="1">
    <citation type="submission" date="2017-04" db="EMBL/GenBank/DDBJ databases">
        <title>Novel microbial lineages endemic to geothermal iron-oxide mats fill important gaps in the evolutionary history of Archaea.</title>
        <authorList>
            <person name="Jay Z.J."/>
            <person name="Beam J.P."/>
            <person name="Dlakic M."/>
            <person name="Rusch D.B."/>
            <person name="Kozubal M.A."/>
            <person name="Inskeep W.P."/>
        </authorList>
    </citation>
    <scope>NUCLEOTIDE SEQUENCE [LARGE SCALE GENOMIC DNA]</scope>
    <source>
        <strain evidence="2">BE_D</strain>
    </source>
</reference>